<dbReference type="InterPro" id="IPR014436">
    <property type="entry name" value="Extradiol_dOase_DODA"/>
</dbReference>
<dbReference type="GO" id="GO:0008270">
    <property type="term" value="F:zinc ion binding"/>
    <property type="evidence" value="ECO:0007669"/>
    <property type="project" value="InterPro"/>
</dbReference>
<evidence type="ECO:0000256" key="1">
    <source>
        <dbReference type="ARBA" id="ARBA00001947"/>
    </source>
</evidence>
<dbReference type="PANTHER" id="PTHR30096:SF0">
    <property type="entry name" value="4,5-DOPA DIOXYGENASE EXTRADIOL-LIKE PROTEIN"/>
    <property type="match status" value="1"/>
</dbReference>
<protein>
    <recommendedName>
        <fullName evidence="6">Extradiol ring-cleavage dioxygenase class III enzyme subunit B domain-containing protein</fullName>
    </recommendedName>
</protein>
<dbReference type="InterPro" id="IPR004183">
    <property type="entry name" value="Xdiol_dOase_suB"/>
</dbReference>
<dbReference type="Gene3D" id="3.40.830.10">
    <property type="entry name" value="LigB-like"/>
    <property type="match status" value="1"/>
</dbReference>
<name>A0A1Y1T921_9FLAO</name>
<dbReference type="EMBL" id="ARYN01000002">
    <property type="protein sequence ID" value="ORL47074.1"/>
    <property type="molecule type" value="Genomic_DNA"/>
</dbReference>
<dbReference type="Proteomes" id="UP000192746">
    <property type="component" value="Unassembled WGS sequence"/>
</dbReference>
<gene>
    <name evidence="7" type="ORF">IIF7_03621</name>
</gene>
<sequence>MNRKNFLKSLSLIPIIGSTMNLRDLNKMTSGMSNTGKMPVLFLGHGSPMNAIEENEFVASFKKLGKELVRPNAILCISAHWETHGTFVTAMQHPQTIHDFGGFPQELFDVQYPAPGNPELAKETKELITKTEVGLDDKWGLDHGAWSVIKHLYPNADIPVIQMSIDYSKPAKYHYELAQQLQQLRNKGVLIIGSGNIVHNLRMVAWDKLNEEFAFDWAKEANEMMKNYILDGDHKSLINFQSQGTAFNLAIPTPEHYMPLIYTLALKNTKEKIEVFNDKPVGGSLSMTSLKIS</sequence>
<feature type="domain" description="Extradiol ring-cleavage dioxygenase class III enzyme subunit B" evidence="6">
    <location>
        <begin position="56"/>
        <end position="268"/>
    </location>
</feature>
<dbReference type="OrthoDB" id="9790889at2"/>
<dbReference type="GO" id="GO:0008198">
    <property type="term" value="F:ferrous iron binding"/>
    <property type="evidence" value="ECO:0007669"/>
    <property type="project" value="InterPro"/>
</dbReference>
<dbReference type="Pfam" id="PF02900">
    <property type="entry name" value="LigB"/>
    <property type="match status" value="1"/>
</dbReference>
<dbReference type="PANTHER" id="PTHR30096">
    <property type="entry name" value="4,5-DOPA DIOXYGENASE EXTRADIOL-LIKE PROTEIN"/>
    <property type="match status" value="1"/>
</dbReference>
<accession>A0A1Y1T921</accession>
<dbReference type="AlphaFoldDB" id="A0A1Y1T921"/>
<evidence type="ECO:0000256" key="3">
    <source>
        <dbReference type="ARBA" id="ARBA00022723"/>
    </source>
</evidence>
<keyword evidence="8" id="KW-1185">Reference proteome</keyword>
<comment type="similarity">
    <text evidence="2">Belongs to the DODA-type extradiol aromatic ring-opening dioxygenase family.</text>
</comment>
<keyword evidence="4" id="KW-0862">Zinc</keyword>
<keyword evidence="5" id="KW-0560">Oxidoreductase</keyword>
<dbReference type="NCBIfam" id="NF007914">
    <property type="entry name" value="PRK10628.1"/>
    <property type="match status" value="1"/>
</dbReference>
<keyword evidence="3" id="KW-0479">Metal-binding</keyword>
<comment type="caution">
    <text evidence="7">The sequence shown here is derived from an EMBL/GenBank/DDBJ whole genome shotgun (WGS) entry which is preliminary data.</text>
</comment>
<dbReference type="CDD" id="cd07363">
    <property type="entry name" value="45_DOPA_Dioxygenase"/>
    <property type="match status" value="1"/>
</dbReference>
<dbReference type="PIRSF" id="PIRSF006157">
    <property type="entry name" value="Doxgns_DODA"/>
    <property type="match status" value="1"/>
</dbReference>
<organism evidence="7 8">
    <name type="scientific">Zunongwangia atlantica 22II14-10F7</name>
    <dbReference type="NCBI Taxonomy" id="1185767"/>
    <lineage>
        <taxon>Bacteria</taxon>
        <taxon>Pseudomonadati</taxon>
        <taxon>Bacteroidota</taxon>
        <taxon>Flavobacteriia</taxon>
        <taxon>Flavobacteriales</taxon>
        <taxon>Flavobacteriaceae</taxon>
        <taxon>Zunongwangia</taxon>
    </lineage>
</organism>
<evidence type="ECO:0000313" key="7">
    <source>
        <dbReference type="EMBL" id="ORL47074.1"/>
    </source>
</evidence>
<evidence type="ECO:0000313" key="8">
    <source>
        <dbReference type="Proteomes" id="UP000192746"/>
    </source>
</evidence>
<comment type="cofactor">
    <cofactor evidence="1">
        <name>Zn(2+)</name>
        <dbReference type="ChEBI" id="CHEBI:29105"/>
    </cofactor>
</comment>
<evidence type="ECO:0000259" key="6">
    <source>
        <dbReference type="Pfam" id="PF02900"/>
    </source>
</evidence>
<proteinExistence type="inferred from homology"/>
<evidence type="ECO:0000256" key="4">
    <source>
        <dbReference type="ARBA" id="ARBA00022833"/>
    </source>
</evidence>
<dbReference type="GO" id="GO:0016702">
    <property type="term" value="F:oxidoreductase activity, acting on single donors with incorporation of molecular oxygen, incorporation of two atoms of oxygen"/>
    <property type="evidence" value="ECO:0007669"/>
    <property type="project" value="UniProtKB-ARBA"/>
</dbReference>
<evidence type="ECO:0000256" key="2">
    <source>
        <dbReference type="ARBA" id="ARBA00007581"/>
    </source>
</evidence>
<dbReference type="SUPFAM" id="SSF53213">
    <property type="entry name" value="LigB-like"/>
    <property type="match status" value="1"/>
</dbReference>
<reference evidence="7 8" key="1">
    <citation type="submission" date="2013-04" db="EMBL/GenBank/DDBJ databases">
        <title>Zunongwangia sp. 22II14-10F7 Genome Sequencing.</title>
        <authorList>
            <person name="Lai Q."/>
            <person name="Shao Z."/>
        </authorList>
    </citation>
    <scope>NUCLEOTIDE SEQUENCE [LARGE SCALE GENOMIC DNA]</scope>
    <source>
        <strain evidence="7 8">22II14-10F7</strain>
    </source>
</reference>
<evidence type="ECO:0000256" key="5">
    <source>
        <dbReference type="ARBA" id="ARBA00023002"/>
    </source>
</evidence>
<dbReference type="STRING" id="1185767.IIF7_03621"/>